<dbReference type="GO" id="GO:0016020">
    <property type="term" value="C:membrane"/>
    <property type="evidence" value="ECO:0007669"/>
    <property type="project" value="UniProtKB-SubCell"/>
</dbReference>
<dbReference type="SUPFAM" id="SSF51306">
    <property type="entry name" value="LexA/Signal peptidase"/>
    <property type="match status" value="1"/>
</dbReference>
<proteinExistence type="predicted"/>
<dbReference type="InterPro" id="IPR019533">
    <property type="entry name" value="Peptidase_S26"/>
</dbReference>
<dbReference type="InterPro" id="IPR036286">
    <property type="entry name" value="LexA/Signal_pep-like_sf"/>
</dbReference>
<dbReference type="PANTHER" id="PTHR10806:SF6">
    <property type="entry name" value="SIGNAL PEPTIDASE COMPLEX CATALYTIC SUBUNIT SEC11"/>
    <property type="match status" value="1"/>
</dbReference>
<name>A0A7J3UXW5_9CREN</name>
<dbReference type="InterPro" id="IPR001733">
    <property type="entry name" value="Peptidase_S26B"/>
</dbReference>
<dbReference type="AlphaFoldDB" id="A0A7J3UXW5"/>
<protein>
    <submittedName>
        <fullName evidence="6">Signal peptidase I</fullName>
        <ecNumber evidence="6">3.4.21.89</ecNumber>
    </submittedName>
</protein>
<comment type="caution">
    <text evidence="6">The sequence shown here is derived from an EMBL/GenBank/DDBJ whole genome shotgun (WGS) entry which is preliminary data.</text>
</comment>
<dbReference type="EC" id="3.4.21.89" evidence="6"/>
<dbReference type="NCBIfam" id="TIGR02228">
    <property type="entry name" value="sigpep_I_arch"/>
    <property type="match status" value="1"/>
</dbReference>
<dbReference type="GO" id="GO:0004252">
    <property type="term" value="F:serine-type endopeptidase activity"/>
    <property type="evidence" value="ECO:0007669"/>
    <property type="project" value="InterPro"/>
</dbReference>
<accession>A0A7J3UXW5</accession>
<organism evidence="6">
    <name type="scientific">Candidatus Methanosuratincola petrocarbonis</name>
    <name type="common">ex Vanwonterghem et al. 2016</name>
    <dbReference type="NCBI Taxonomy" id="1867261"/>
    <lineage>
        <taxon>Archaea</taxon>
        <taxon>Thermoproteota</taxon>
        <taxon>Methanosuratincolia</taxon>
        <taxon>Candidatus Methanomethylicales</taxon>
        <taxon>Candidatus Methanomethylicaceae</taxon>
        <taxon>Candidatus Methanosuratincola (ex Vanwonterghem et al. 2016)</taxon>
    </lineage>
</organism>
<evidence type="ECO:0000256" key="3">
    <source>
        <dbReference type="ARBA" id="ARBA00022989"/>
    </source>
</evidence>
<feature type="transmembrane region" description="Helical" evidence="5">
    <location>
        <begin position="161"/>
        <end position="178"/>
    </location>
</feature>
<keyword evidence="3 5" id="KW-1133">Transmembrane helix</keyword>
<reference evidence="6" key="1">
    <citation type="journal article" date="2020" name="mSystems">
        <title>Genome- and Community-Level Interaction Insights into Carbon Utilization and Element Cycling Functions of Hydrothermarchaeota in Hydrothermal Sediment.</title>
        <authorList>
            <person name="Zhou Z."/>
            <person name="Liu Y."/>
            <person name="Xu W."/>
            <person name="Pan J."/>
            <person name="Luo Z.H."/>
            <person name="Li M."/>
        </authorList>
    </citation>
    <scope>NUCLEOTIDE SEQUENCE [LARGE SCALE GENOMIC DNA]</scope>
    <source>
        <strain evidence="6">SpSt-1038</strain>
    </source>
</reference>
<dbReference type="PANTHER" id="PTHR10806">
    <property type="entry name" value="SIGNAL PEPTIDASE COMPLEX CATALYTIC SUBUNIT SEC11"/>
    <property type="match status" value="1"/>
</dbReference>
<gene>
    <name evidence="6" type="ORF">ENL91_00900</name>
</gene>
<evidence type="ECO:0000256" key="2">
    <source>
        <dbReference type="ARBA" id="ARBA00022692"/>
    </source>
</evidence>
<keyword evidence="2 5" id="KW-0812">Transmembrane</keyword>
<evidence type="ECO:0000256" key="1">
    <source>
        <dbReference type="ARBA" id="ARBA00004370"/>
    </source>
</evidence>
<keyword evidence="4 5" id="KW-0472">Membrane</keyword>
<feature type="transmembrane region" description="Helical" evidence="5">
    <location>
        <begin position="7"/>
        <end position="26"/>
    </location>
</feature>
<sequence length="192" mass="21065">MGINLRTTLITALIFFAVFLGAVYTIRTVSGTNLPVAAVQSGSMEPNIPTGSLIFVQAVDPSEIVAGPPPVGDTVIYVQPGTRISDYFIFASYDPLPISHRVIEKVEVNGTYYFLTKGDANIYPDQNPSNPLSWVPEDRIVGKVVYSIPYLGYPFLWFKNIWLASLVILIIIVIIILPSGEKENAKKMEGSV</sequence>
<evidence type="ECO:0000256" key="5">
    <source>
        <dbReference type="SAM" id="Phobius"/>
    </source>
</evidence>
<evidence type="ECO:0000256" key="4">
    <source>
        <dbReference type="ARBA" id="ARBA00023136"/>
    </source>
</evidence>
<comment type="subcellular location">
    <subcellularLocation>
        <location evidence="1">Membrane</location>
    </subcellularLocation>
</comment>
<dbReference type="CDD" id="cd06530">
    <property type="entry name" value="S26_SPase_I"/>
    <property type="match status" value="1"/>
</dbReference>
<dbReference type="Gene3D" id="2.10.109.10">
    <property type="entry name" value="Umud Fragment, subunit A"/>
    <property type="match status" value="1"/>
</dbReference>
<keyword evidence="6" id="KW-0378">Hydrolase</keyword>
<dbReference type="GO" id="GO:0009003">
    <property type="term" value="F:signal peptidase activity"/>
    <property type="evidence" value="ECO:0007669"/>
    <property type="project" value="UniProtKB-EC"/>
</dbReference>
<evidence type="ECO:0000313" key="6">
    <source>
        <dbReference type="EMBL" id="HHI48711.1"/>
    </source>
</evidence>
<dbReference type="EMBL" id="DRVT01000011">
    <property type="protein sequence ID" value="HHI48711.1"/>
    <property type="molecule type" value="Genomic_DNA"/>
</dbReference>
<dbReference type="PRINTS" id="PR00728">
    <property type="entry name" value="SIGNALPTASE"/>
</dbReference>
<dbReference type="GO" id="GO:0006465">
    <property type="term" value="P:signal peptide processing"/>
    <property type="evidence" value="ECO:0007669"/>
    <property type="project" value="InterPro"/>
</dbReference>